<name>A0A165D933_EXIGL</name>
<protein>
    <recommendedName>
        <fullName evidence="1">RNase H type-1 domain-containing protein</fullName>
    </recommendedName>
</protein>
<dbReference type="Proteomes" id="UP000077266">
    <property type="component" value="Unassembled WGS sequence"/>
</dbReference>
<gene>
    <name evidence="2" type="ORF">EXIGLDRAFT_567163</name>
</gene>
<dbReference type="AlphaFoldDB" id="A0A165D933"/>
<dbReference type="OrthoDB" id="3265515at2759"/>
<proteinExistence type="predicted"/>
<dbReference type="SUPFAM" id="SSF53098">
    <property type="entry name" value="Ribonuclease H-like"/>
    <property type="match status" value="1"/>
</dbReference>
<dbReference type="InParanoid" id="A0A165D933"/>
<dbReference type="InterPro" id="IPR036397">
    <property type="entry name" value="RNaseH_sf"/>
</dbReference>
<dbReference type="Gene3D" id="3.30.420.10">
    <property type="entry name" value="Ribonuclease H-like superfamily/Ribonuclease H"/>
    <property type="match status" value="1"/>
</dbReference>
<accession>A0A165D933</accession>
<dbReference type="EMBL" id="KV426243">
    <property type="protein sequence ID" value="KZV84037.1"/>
    <property type="molecule type" value="Genomic_DNA"/>
</dbReference>
<evidence type="ECO:0000313" key="2">
    <source>
        <dbReference type="EMBL" id="KZV84037.1"/>
    </source>
</evidence>
<evidence type="ECO:0000259" key="1">
    <source>
        <dbReference type="PROSITE" id="PS50879"/>
    </source>
</evidence>
<evidence type="ECO:0000313" key="3">
    <source>
        <dbReference type="Proteomes" id="UP000077266"/>
    </source>
</evidence>
<dbReference type="GO" id="GO:0004523">
    <property type="term" value="F:RNA-DNA hybrid ribonuclease activity"/>
    <property type="evidence" value="ECO:0007669"/>
    <property type="project" value="InterPro"/>
</dbReference>
<dbReference type="PROSITE" id="PS50879">
    <property type="entry name" value="RNASE_H_1"/>
    <property type="match status" value="1"/>
</dbReference>
<feature type="non-terminal residue" evidence="2">
    <location>
        <position position="70"/>
    </location>
</feature>
<dbReference type="InterPro" id="IPR002156">
    <property type="entry name" value="RNaseH_domain"/>
</dbReference>
<reference evidence="2 3" key="1">
    <citation type="journal article" date="2016" name="Mol. Biol. Evol.">
        <title>Comparative Genomics of Early-Diverging Mushroom-Forming Fungi Provides Insights into the Origins of Lignocellulose Decay Capabilities.</title>
        <authorList>
            <person name="Nagy L.G."/>
            <person name="Riley R."/>
            <person name="Tritt A."/>
            <person name="Adam C."/>
            <person name="Daum C."/>
            <person name="Floudas D."/>
            <person name="Sun H."/>
            <person name="Yadav J.S."/>
            <person name="Pangilinan J."/>
            <person name="Larsson K.H."/>
            <person name="Matsuura K."/>
            <person name="Barry K."/>
            <person name="Labutti K."/>
            <person name="Kuo R."/>
            <person name="Ohm R.A."/>
            <person name="Bhattacharya S.S."/>
            <person name="Shirouzu T."/>
            <person name="Yoshinaga Y."/>
            <person name="Martin F.M."/>
            <person name="Grigoriev I.V."/>
            <person name="Hibbett D.S."/>
        </authorList>
    </citation>
    <scope>NUCLEOTIDE SEQUENCE [LARGE SCALE GENOMIC DNA]</scope>
    <source>
        <strain evidence="2 3">HHB12029</strain>
    </source>
</reference>
<sequence length="70" mass="7633">AVICLDNQAAIVRAQAPRAKSGQVITDAIHVALKRIRAIRPDFRLELIWVPGHEDIAGNELADLHAKQAS</sequence>
<dbReference type="InterPro" id="IPR012337">
    <property type="entry name" value="RNaseH-like_sf"/>
</dbReference>
<dbReference type="GO" id="GO:0003676">
    <property type="term" value="F:nucleic acid binding"/>
    <property type="evidence" value="ECO:0007669"/>
    <property type="project" value="InterPro"/>
</dbReference>
<organism evidence="2 3">
    <name type="scientific">Exidia glandulosa HHB12029</name>
    <dbReference type="NCBI Taxonomy" id="1314781"/>
    <lineage>
        <taxon>Eukaryota</taxon>
        <taxon>Fungi</taxon>
        <taxon>Dikarya</taxon>
        <taxon>Basidiomycota</taxon>
        <taxon>Agaricomycotina</taxon>
        <taxon>Agaricomycetes</taxon>
        <taxon>Auriculariales</taxon>
        <taxon>Exidiaceae</taxon>
        <taxon>Exidia</taxon>
    </lineage>
</organism>
<feature type="non-terminal residue" evidence="2">
    <location>
        <position position="1"/>
    </location>
</feature>
<feature type="domain" description="RNase H type-1" evidence="1">
    <location>
        <begin position="1"/>
        <end position="70"/>
    </location>
</feature>
<keyword evidence="3" id="KW-1185">Reference proteome</keyword>